<evidence type="ECO:0000313" key="2">
    <source>
        <dbReference type="Proteomes" id="UP000193922"/>
    </source>
</evidence>
<keyword evidence="2" id="KW-1185">Reference proteome</keyword>
<dbReference type="GeneID" id="63803901"/>
<sequence>MLADALSINDLANGHVLKRVLPMICDKILDSSFCIEEYREMVGLAAVSHRWHELLQPYFYRTVIAQRIEVKNKSKPWAKSLLKRKKRKAGPRFRWQSNVENVIAAGKSHRTREIRIVQRTSGTMVTLEDVLRGLGFDAGDWSGVTTIRFIGAFTQYEPFSDKDTQSACGYFLKTFPNVTELDCTQAHCAKDPADSFLASLTRWYIPQLHTIYIDSFLPSSPLDHYPEHVTRVLIKRSLYPYNMNVHQFLASALKYLYIDHIQDHFNWERFLGADEESTEFTNLEELVLKFSYWDQPPIISSPLIRKMRFPSLKRLTISRSFYAISELYPHFIASPLQSLCIREEMDKLRPFDTAIIRSVTELDVTVVKNTARVPDGWGTVFADLLGTVSTVKKARLTGTPFIFPEHIHWLYLEQLTIIPETIAWSSVVKVISELPLLLYLEVRCIDMEDSVPDLFSLTQSRLVRLDTRLQMVSLGMNGVWSTADRHNLKVLAMCVPSLIKLCVSARYVNEFETFASQFGQSFSVAPIT</sequence>
<dbReference type="RefSeq" id="XP_040744219.1">
    <property type="nucleotide sequence ID" value="XM_040887253.1"/>
</dbReference>
<dbReference type="AlphaFoldDB" id="A0A1Y1WAQ4"/>
<organism evidence="1 2">
    <name type="scientific">Linderina pennispora</name>
    <dbReference type="NCBI Taxonomy" id="61395"/>
    <lineage>
        <taxon>Eukaryota</taxon>
        <taxon>Fungi</taxon>
        <taxon>Fungi incertae sedis</taxon>
        <taxon>Zoopagomycota</taxon>
        <taxon>Kickxellomycotina</taxon>
        <taxon>Kickxellomycetes</taxon>
        <taxon>Kickxellales</taxon>
        <taxon>Kickxellaceae</taxon>
        <taxon>Linderina</taxon>
    </lineage>
</organism>
<comment type="caution">
    <text evidence="1">The sequence shown here is derived from an EMBL/GenBank/DDBJ whole genome shotgun (WGS) entry which is preliminary data.</text>
</comment>
<dbReference type="OrthoDB" id="5559863at2759"/>
<gene>
    <name evidence="1" type="ORF">DL89DRAFT_266823</name>
</gene>
<dbReference type="Proteomes" id="UP000193922">
    <property type="component" value="Unassembled WGS sequence"/>
</dbReference>
<name>A0A1Y1WAQ4_9FUNG</name>
<dbReference type="EMBL" id="MCFD01000005">
    <property type="protein sequence ID" value="ORX70640.1"/>
    <property type="molecule type" value="Genomic_DNA"/>
</dbReference>
<evidence type="ECO:0000313" key="1">
    <source>
        <dbReference type="EMBL" id="ORX70640.1"/>
    </source>
</evidence>
<proteinExistence type="predicted"/>
<accession>A0A1Y1WAQ4</accession>
<reference evidence="1 2" key="1">
    <citation type="submission" date="2016-07" db="EMBL/GenBank/DDBJ databases">
        <title>Pervasive Adenine N6-methylation of Active Genes in Fungi.</title>
        <authorList>
            <consortium name="DOE Joint Genome Institute"/>
            <person name="Mondo S.J."/>
            <person name="Dannebaum R.O."/>
            <person name="Kuo R.C."/>
            <person name="Labutti K."/>
            <person name="Haridas S."/>
            <person name="Kuo A."/>
            <person name="Salamov A."/>
            <person name="Ahrendt S.R."/>
            <person name="Lipzen A."/>
            <person name="Sullivan W."/>
            <person name="Andreopoulos W.B."/>
            <person name="Clum A."/>
            <person name="Lindquist E."/>
            <person name="Daum C."/>
            <person name="Ramamoorthy G.K."/>
            <person name="Gryganskyi A."/>
            <person name="Culley D."/>
            <person name="Magnuson J.K."/>
            <person name="James T.Y."/>
            <person name="O'Malley M.A."/>
            <person name="Stajich J.E."/>
            <person name="Spatafora J.W."/>
            <person name="Visel A."/>
            <person name="Grigoriev I.V."/>
        </authorList>
    </citation>
    <scope>NUCLEOTIDE SEQUENCE [LARGE SCALE GENOMIC DNA]</scope>
    <source>
        <strain evidence="1 2">ATCC 12442</strain>
    </source>
</reference>
<evidence type="ECO:0008006" key="3">
    <source>
        <dbReference type="Google" id="ProtNLM"/>
    </source>
</evidence>
<protein>
    <recommendedName>
        <fullName evidence="3">F-box domain-containing protein</fullName>
    </recommendedName>
</protein>